<keyword evidence="1" id="KW-0732">Signal</keyword>
<proteinExistence type="predicted"/>
<protein>
    <recommendedName>
        <fullName evidence="3">Auto-transporter adhesin head GIN domain-containing protein</fullName>
    </recommendedName>
</protein>
<gene>
    <name evidence="2" type="ORF">ACAT0790_LOCUS66355</name>
</gene>
<organism evidence="2">
    <name type="scientific">Alexandrium catenella</name>
    <name type="common">Red tide dinoflagellate</name>
    <name type="synonym">Gonyaulax catenella</name>
    <dbReference type="NCBI Taxonomy" id="2925"/>
    <lineage>
        <taxon>Eukaryota</taxon>
        <taxon>Sar</taxon>
        <taxon>Alveolata</taxon>
        <taxon>Dinophyceae</taxon>
        <taxon>Gonyaulacales</taxon>
        <taxon>Pyrocystaceae</taxon>
        <taxon>Alexandrium</taxon>
    </lineage>
</organism>
<feature type="signal peptide" evidence="1">
    <location>
        <begin position="1"/>
        <end position="22"/>
    </location>
</feature>
<name>A0A7S1SBJ4_ALECA</name>
<sequence>MAARTLLFFGAALFAFAQTALAVEEERTVAHFTGISVSDGIVVHANTTANASADGTSSLVLSGAPDAVSGVRSHVDVWGTLILSRAPGASHSDVVATAVVSGPLTYAGATSRGNLTAYAVSGTVIVSSRSTMDVGKLDASRPTSIVASSESSLKVSSGHVPFLSVSCSALSSMALAGLQADSASIAVSAKSSVAGVALGSATVSVSSQSLLSMVATQSVGLSCTTSEVYISGGAAVTPYSNDRCTVDISSTQAAMPPPRRLDAATVFL</sequence>
<evidence type="ECO:0000256" key="1">
    <source>
        <dbReference type="SAM" id="SignalP"/>
    </source>
</evidence>
<dbReference type="EMBL" id="HBGE01111354">
    <property type="protein sequence ID" value="CAD9189581.1"/>
    <property type="molecule type" value="Transcribed_RNA"/>
</dbReference>
<reference evidence="2" key="1">
    <citation type="submission" date="2021-01" db="EMBL/GenBank/DDBJ databases">
        <authorList>
            <person name="Corre E."/>
            <person name="Pelletier E."/>
            <person name="Niang G."/>
            <person name="Scheremetjew M."/>
            <person name="Finn R."/>
            <person name="Kale V."/>
            <person name="Holt S."/>
            <person name="Cochrane G."/>
            <person name="Meng A."/>
            <person name="Brown T."/>
            <person name="Cohen L."/>
        </authorList>
    </citation>
    <scope>NUCLEOTIDE SEQUENCE</scope>
    <source>
        <strain evidence="2">OF101</strain>
    </source>
</reference>
<dbReference type="Gene3D" id="2.160.20.120">
    <property type="match status" value="1"/>
</dbReference>
<accession>A0A7S1SBJ4</accession>
<feature type="chain" id="PRO_5030572828" description="Auto-transporter adhesin head GIN domain-containing protein" evidence="1">
    <location>
        <begin position="23"/>
        <end position="268"/>
    </location>
</feature>
<dbReference type="AlphaFoldDB" id="A0A7S1SBJ4"/>
<evidence type="ECO:0000313" key="2">
    <source>
        <dbReference type="EMBL" id="CAD9189581.1"/>
    </source>
</evidence>
<evidence type="ECO:0008006" key="3">
    <source>
        <dbReference type="Google" id="ProtNLM"/>
    </source>
</evidence>